<sequence>MRRLLAALLLLGTATTAHAEAQATLDRTSITALDNLMLTLEVDSRSEDRPDFTPLHQDFRILGSKRTLISTHSSSGRDIRTRWQVTLRPRNAGNIEIPSLTLAGQATQPLRVDVSEVSPVLGGQPGAQAFFDSRVDSREVYLDGQLLYTARLYHRNPLPNNIRFYPPHAGTSDVRELGERRRHEGEYRGEPYFITEQQYAIFPDQTGPLIIDGPRLELPGTPDMDAVELQGETLEVEVLEPAYQSTTGIWLPAERLTLEESWTPPENLKPGDRFTRELTLTVTGIPAEKLPQLMPANSDDVYMELQDVSLTESASQFGLVSTRRETISIEPLGAGDFILPPIDLHWWDVGLDRGRHAALPTRQFHVNPPPIMDGLISSAQASATSGSDDQILLNTTQYHILIGLLTLLSLTSSLGWLYTWSKLRKFRADDSAVQMEEEIRRQRKLLLANERAERNTFQALAIACQQNSATLAKARLTEWAQNFWPERTIDSLEAICDAARNQTLDYLVLDLEQQLHDNPELWQGDLLLKTIDTLRRRRQNSMVADTAQDGYLQAS</sequence>
<keyword evidence="5" id="KW-1185">Reference proteome</keyword>
<evidence type="ECO:0000313" key="4">
    <source>
        <dbReference type="EMBL" id="KEA62382.1"/>
    </source>
</evidence>
<accession>A0A081FV27</accession>
<evidence type="ECO:0000256" key="1">
    <source>
        <dbReference type="SAM" id="Phobius"/>
    </source>
</evidence>
<keyword evidence="1" id="KW-0472">Membrane</keyword>
<dbReference type="Proteomes" id="UP000028252">
    <property type="component" value="Unassembled WGS sequence"/>
</dbReference>
<dbReference type="Pfam" id="PF13584">
    <property type="entry name" value="BatD"/>
    <property type="match status" value="1"/>
</dbReference>
<evidence type="ECO:0000259" key="3">
    <source>
        <dbReference type="Pfam" id="PF25607"/>
    </source>
</evidence>
<organism evidence="4 5">
    <name type="scientific">Marinobacterium lacunae</name>
    <dbReference type="NCBI Taxonomy" id="1232683"/>
    <lineage>
        <taxon>Bacteria</taxon>
        <taxon>Pseudomonadati</taxon>
        <taxon>Pseudomonadota</taxon>
        <taxon>Gammaproteobacteria</taxon>
        <taxon>Oceanospirillales</taxon>
        <taxon>Oceanospirillaceae</taxon>
        <taxon>Marinobacterium</taxon>
    </lineage>
</organism>
<feature type="signal peptide" evidence="2">
    <location>
        <begin position="1"/>
        <end position="19"/>
    </location>
</feature>
<keyword evidence="1" id="KW-1133">Transmembrane helix</keyword>
<feature type="domain" description="DUF7939" evidence="3">
    <location>
        <begin position="453"/>
        <end position="537"/>
    </location>
</feature>
<proteinExistence type="predicted"/>
<dbReference type="InterPro" id="IPR057699">
    <property type="entry name" value="DUF7939"/>
</dbReference>
<dbReference type="InterPro" id="IPR025738">
    <property type="entry name" value="BatD"/>
</dbReference>
<keyword evidence="1" id="KW-0812">Transmembrane</keyword>
<evidence type="ECO:0000256" key="2">
    <source>
        <dbReference type="SAM" id="SignalP"/>
    </source>
</evidence>
<feature type="chain" id="PRO_5001757284" evidence="2">
    <location>
        <begin position="20"/>
        <end position="555"/>
    </location>
</feature>
<dbReference type="RefSeq" id="WP_036190922.1">
    <property type="nucleotide sequence ID" value="NZ_JMQN01000050.1"/>
</dbReference>
<gene>
    <name evidence="4" type="ORF">ADIMK_3522</name>
</gene>
<dbReference type="eggNOG" id="COG0457">
    <property type="taxonomic scope" value="Bacteria"/>
</dbReference>
<dbReference type="STRING" id="1232683.ADIMK_3522"/>
<protein>
    <submittedName>
        <fullName evidence="4">BatD</fullName>
    </submittedName>
</protein>
<evidence type="ECO:0000313" key="5">
    <source>
        <dbReference type="Proteomes" id="UP000028252"/>
    </source>
</evidence>
<dbReference type="PATRIC" id="fig|1232683.4.peg.3466"/>
<dbReference type="PANTHER" id="PTHR40940">
    <property type="entry name" value="PROTEIN BATD-RELATED"/>
    <property type="match status" value="1"/>
</dbReference>
<dbReference type="PANTHER" id="PTHR40940:SF1">
    <property type="entry name" value="PROTEIN BATD"/>
    <property type="match status" value="1"/>
</dbReference>
<dbReference type="EMBL" id="JMQN01000050">
    <property type="protein sequence ID" value="KEA62382.1"/>
    <property type="molecule type" value="Genomic_DNA"/>
</dbReference>
<reference evidence="4 5" key="1">
    <citation type="submission" date="2014-04" db="EMBL/GenBank/DDBJ databases">
        <title>Marinobacterium kochiensis sp. nov., isolated from sediment sample collected from Kochi backwaters in Kerala, India.</title>
        <authorList>
            <person name="Singh A."/>
            <person name="Pinnaka A.K."/>
        </authorList>
    </citation>
    <scope>NUCLEOTIDE SEQUENCE [LARGE SCALE GENOMIC DNA]</scope>
    <source>
        <strain evidence="4 5">AK27</strain>
    </source>
</reference>
<feature type="transmembrane region" description="Helical" evidence="1">
    <location>
        <begin position="398"/>
        <end position="418"/>
    </location>
</feature>
<keyword evidence="2" id="KW-0732">Signal</keyword>
<comment type="caution">
    <text evidence="4">The sequence shown here is derived from an EMBL/GenBank/DDBJ whole genome shotgun (WGS) entry which is preliminary data.</text>
</comment>
<dbReference type="OrthoDB" id="5293418at2"/>
<dbReference type="Pfam" id="PF25607">
    <property type="entry name" value="DUF7939"/>
    <property type="match status" value="1"/>
</dbReference>
<dbReference type="AlphaFoldDB" id="A0A081FV27"/>
<name>A0A081FV27_9GAMM</name>